<keyword evidence="2" id="KW-1185">Reference proteome</keyword>
<name>A0ABX0NM99_9BURK</name>
<dbReference type="RefSeq" id="WP_166870250.1">
    <property type="nucleotide sequence ID" value="NZ_WHJH01000002.1"/>
</dbReference>
<comment type="caution">
    <text evidence="1">The sequence shown here is derived from an EMBL/GenBank/DDBJ whole genome shotgun (WGS) entry which is preliminary data.</text>
</comment>
<dbReference type="Proteomes" id="UP000609726">
    <property type="component" value="Unassembled WGS sequence"/>
</dbReference>
<organism evidence="1 2">
    <name type="scientific">Massilia mucilaginosa</name>
    <dbReference type="NCBI Taxonomy" id="2609282"/>
    <lineage>
        <taxon>Bacteria</taxon>
        <taxon>Pseudomonadati</taxon>
        <taxon>Pseudomonadota</taxon>
        <taxon>Betaproteobacteria</taxon>
        <taxon>Burkholderiales</taxon>
        <taxon>Oxalobacteraceae</taxon>
        <taxon>Telluria group</taxon>
        <taxon>Massilia</taxon>
    </lineage>
</organism>
<gene>
    <name evidence="1" type="ORF">F2P45_02520</name>
</gene>
<reference evidence="1 2" key="1">
    <citation type="submission" date="2019-10" db="EMBL/GenBank/DDBJ databases">
        <title>Taxonomy of Antarctic Massilia spp.: description of Massilia rubra sp. nov., Massilia aquatica sp. nov., Massilia mucilaginosa sp. nov., Massilia frigida sp. nov. isolated from streams, lakes and regoliths.</title>
        <authorList>
            <person name="Holochova P."/>
            <person name="Sedlacek I."/>
            <person name="Kralova S."/>
            <person name="Maslanova I."/>
            <person name="Busse H.-J."/>
            <person name="Stankova E."/>
            <person name="Vrbovska V."/>
            <person name="Kovarovic V."/>
            <person name="Bartak M."/>
            <person name="Svec P."/>
            <person name="Pantucek R."/>
        </authorList>
    </citation>
    <scope>NUCLEOTIDE SEQUENCE [LARGE SCALE GENOMIC DNA]</scope>
    <source>
        <strain evidence="1 2">CCM 8733</strain>
    </source>
</reference>
<evidence type="ECO:0000313" key="2">
    <source>
        <dbReference type="Proteomes" id="UP000609726"/>
    </source>
</evidence>
<sequence>MSSPPARRSALTLVTGGSAAQREAAIAARLAQLSSGAGPQAAAAGQPHGVSAVLLEGLPSGQTLLSPSDSLPVHRIAPGCLCCTGNLVLRVTLNRILRLRPDRLFIGLAATDHLDQLRSWLQDPPYDQLLELTADLRT</sequence>
<accession>A0ABX0NM99</accession>
<protein>
    <submittedName>
        <fullName evidence="1">GTPase</fullName>
    </submittedName>
</protein>
<proteinExistence type="predicted"/>
<evidence type="ECO:0000313" key="1">
    <source>
        <dbReference type="EMBL" id="NHZ87911.1"/>
    </source>
</evidence>
<dbReference type="EMBL" id="WHJH01000002">
    <property type="protein sequence ID" value="NHZ87911.1"/>
    <property type="molecule type" value="Genomic_DNA"/>
</dbReference>